<dbReference type="GO" id="GO:1990904">
    <property type="term" value="C:ribonucleoprotein complex"/>
    <property type="evidence" value="ECO:0007669"/>
    <property type="project" value="UniProtKB-KW"/>
</dbReference>
<dbReference type="AlphaFoldDB" id="A0A7C4W4U5"/>
<keyword evidence="8" id="KW-0175">Coiled coil</keyword>
<dbReference type="InterPro" id="IPR020594">
    <property type="entry name" value="Ribosomal_bL9_bac/chp"/>
</dbReference>
<reference evidence="10" key="1">
    <citation type="journal article" date="2020" name="mSystems">
        <title>Genome- and Community-Level Interaction Insights into Carbon Utilization and Element Cycling Functions of Hydrothermarchaeota in Hydrothermal Sediment.</title>
        <authorList>
            <person name="Zhou Z."/>
            <person name="Liu Y."/>
            <person name="Xu W."/>
            <person name="Pan J."/>
            <person name="Luo Z.H."/>
            <person name="Li M."/>
        </authorList>
    </citation>
    <scope>NUCLEOTIDE SEQUENCE [LARGE SCALE GENOMIC DNA]</scope>
    <source>
        <strain evidence="10">SpSt-609</strain>
    </source>
</reference>
<dbReference type="Gene3D" id="3.10.430.100">
    <property type="entry name" value="Ribosomal protein L9, C-terminal domain"/>
    <property type="match status" value="1"/>
</dbReference>
<keyword evidence="5 7" id="KW-0687">Ribonucleoprotein</keyword>
<dbReference type="InterPro" id="IPR036791">
    <property type="entry name" value="Ribosomal_bL9_C_sf"/>
</dbReference>
<comment type="function">
    <text evidence="7">Binds to the 23S rRNA.</text>
</comment>
<dbReference type="SUPFAM" id="SSF55658">
    <property type="entry name" value="L9 N-domain-like"/>
    <property type="match status" value="1"/>
</dbReference>
<dbReference type="InterPro" id="IPR036935">
    <property type="entry name" value="Ribosomal_bL9_N_sf"/>
</dbReference>
<dbReference type="PROSITE" id="PS00651">
    <property type="entry name" value="RIBOSOMAL_L9"/>
    <property type="match status" value="1"/>
</dbReference>
<dbReference type="GO" id="GO:0006412">
    <property type="term" value="P:translation"/>
    <property type="evidence" value="ECO:0007669"/>
    <property type="project" value="UniProtKB-UniRule"/>
</dbReference>
<comment type="similarity">
    <text evidence="1 7">Belongs to the bacterial ribosomal protein bL9 family.</text>
</comment>
<evidence type="ECO:0000256" key="7">
    <source>
        <dbReference type="HAMAP-Rule" id="MF_00503"/>
    </source>
</evidence>
<protein>
    <recommendedName>
        <fullName evidence="6 7">Large ribosomal subunit protein bL9</fullName>
    </recommendedName>
</protein>
<feature type="coiled-coil region" evidence="8">
    <location>
        <begin position="36"/>
        <end position="75"/>
    </location>
</feature>
<evidence type="ECO:0000259" key="9">
    <source>
        <dbReference type="PROSITE" id="PS00651"/>
    </source>
</evidence>
<dbReference type="GO" id="GO:0019843">
    <property type="term" value="F:rRNA binding"/>
    <property type="evidence" value="ECO:0007669"/>
    <property type="project" value="UniProtKB-UniRule"/>
</dbReference>
<dbReference type="Gene3D" id="3.40.5.10">
    <property type="entry name" value="Ribosomal protein L9, N-terminal domain"/>
    <property type="match status" value="1"/>
</dbReference>
<evidence type="ECO:0000256" key="8">
    <source>
        <dbReference type="SAM" id="Coils"/>
    </source>
</evidence>
<sequence>MKVVLTQDVPKLGRKGEVINVSDGYARNFLIPRGLAKEATEEVLRKLQEERELERKRLEEQRRESEALLSELQRHVFKIHAKAGESGKLFGSLTASNIAEEVSKVTGKQIDKKWIALENPIKSTGLYDVLVKLPGGVSGKIKVEVSPTEK</sequence>
<dbReference type="GO" id="GO:0003735">
    <property type="term" value="F:structural constituent of ribosome"/>
    <property type="evidence" value="ECO:0007669"/>
    <property type="project" value="InterPro"/>
</dbReference>
<dbReference type="EMBL" id="DSZY01000040">
    <property type="protein sequence ID" value="HGU41232.1"/>
    <property type="molecule type" value="Genomic_DNA"/>
</dbReference>
<gene>
    <name evidence="7" type="primary">rplI</name>
    <name evidence="10" type="ORF">ENT77_08605</name>
</gene>
<dbReference type="GO" id="GO:0005840">
    <property type="term" value="C:ribosome"/>
    <property type="evidence" value="ECO:0007669"/>
    <property type="project" value="UniProtKB-KW"/>
</dbReference>
<dbReference type="FunFam" id="3.40.5.10:FF:000002">
    <property type="entry name" value="50S ribosomal protein L9"/>
    <property type="match status" value="1"/>
</dbReference>
<dbReference type="InterPro" id="IPR020069">
    <property type="entry name" value="Ribosomal_bL9_C"/>
</dbReference>
<evidence type="ECO:0000256" key="1">
    <source>
        <dbReference type="ARBA" id="ARBA00010605"/>
    </source>
</evidence>
<name>A0A7C4W4U5_9BACT</name>
<dbReference type="SUPFAM" id="SSF55653">
    <property type="entry name" value="Ribosomal protein L9 C-domain"/>
    <property type="match status" value="1"/>
</dbReference>
<evidence type="ECO:0000256" key="5">
    <source>
        <dbReference type="ARBA" id="ARBA00023274"/>
    </source>
</evidence>
<comment type="caution">
    <text evidence="10">The sequence shown here is derived from an EMBL/GenBank/DDBJ whole genome shotgun (WGS) entry which is preliminary data.</text>
</comment>
<keyword evidence="2 7" id="KW-0699">rRNA-binding</keyword>
<feature type="domain" description="Ribosomal protein L9" evidence="9">
    <location>
        <begin position="13"/>
        <end position="40"/>
    </location>
</feature>
<evidence type="ECO:0000313" key="10">
    <source>
        <dbReference type="EMBL" id="HGU41232.1"/>
    </source>
</evidence>
<accession>A0A7C4W4U5</accession>
<evidence type="ECO:0000256" key="2">
    <source>
        <dbReference type="ARBA" id="ARBA00022730"/>
    </source>
</evidence>
<organism evidence="10">
    <name type="scientific">Fervidobacterium thailandense</name>
    <dbReference type="NCBI Taxonomy" id="1008305"/>
    <lineage>
        <taxon>Bacteria</taxon>
        <taxon>Thermotogati</taxon>
        <taxon>Thermotogota</taxon>
        <taxon>Thermotogae</taxon>
        <taxon>Thermotogales</taxon>
        <taxon>Fervidobacteriaceae</taxon>
        <taxon>Fervidobacterium</taxon>
    </lineage>
</organism>
<proteinExistence type="inferred from homology"/>
<dbReference type="InterPro" id="IPR009027">
    <property type="entry name" value="Ribosomal_bL9/RNase_H1_N"/>
</dbReference>
<dbReference type="Pfam" id="PF03948">
    <property type="entry name" value="Ribosomal_L9_C"/>
    <property type="match status" value="1"/>
</dbReference>
<dbReference type="InterPro" id="IPR000244">
    <property type="entry name" value="Ribosomal_bL9"/>
</dbReference>
<keyword evidence="3 7" id="KW-0694">RNA-binding</keyword>
<dbReference type="Pfam" id="PF01281">
    <property type="entry name" value="Ribosomal_L9_N"/>
    <property type="match status" value="1"/>
</dbReference>
<evidence type="ECO:0000256" key="6">
    <source>
        <dbReference type="ARBA" id="ARBA00035292"/>
    </source>
</evidence>
<dbReference type="InterPro" id="IPR020070">
    <property type="entry name" value="Ribosomal_bL9_N"/>
</dbReference>
<evidence type="ECO:0000256" key="4">
    <source>
        <dbReference type="ARBA" id="ARBA00022980"/>
    </source>
</evidence>
<dbReference type="PANTHER" id="PTHR21368">
    <property type="entry name" value="50S RIBOSOMAL PROTEIN L9"/>
    <property type="match status" value="1"/>
</dbReference>
<keyword evidence="4 7" id="KW-0689">Ribosomal protein</keyword>
<evidence type="ECO:0000256" key="3">
    <source>
        <dbReference type="ARBA" id="ARBA00022884"/>
    </source>
</evidence>
<dbReference type="NCBIfam" id="TIGR00158">
    <property type="entry name" value="L9"/>
    <property type="match status" value="1"/>
</dbReference>
<dbReference type="HAMAP" id="MF_00503">
    <property type="entry name" value="Ribosomal_bL9"/>
    <property type="match status" value="1"/>
</dbReference>